<dbReference type="InterPro" id="IPR005119">
    <property type="entry name" value="LysR_subst-bd"/>
</dbReference>
<dbReference type="Gene3D" id="3.40.190.290">
    <property type="match status" value="1"/>
</dbReference>
<sequence>MSTDVFRTMQVFTKVVELKSFAQAADTLGMSRGMASRHVAALEDSLGVRLINRTTRKFSVTEAGTAYYNQAINILALVAEAEQTATSDTAKPRGTLRLSCSVAFGGTQLGRAVAAYMRHFPEVKVDVVLCERNVNLVEEGFDLALRVAIDLDPGLIARRLTPIRFVACASPDYLERHGTPSEPAELSRHECLVFSEADIATDWRFRRDGMTTKVRIHGSFRANNGNILCEAAANGAGIVYQPTFLAFEHLRAGRLVKLLPEWEADTFWAYAVYPNRQYLLPKVRTFIDFMAAHFGAEPHWDAELAKIWK</sequence>
<evidence type="ECO:0000259" key="5">
    <source>
        <dbReference type="PROSITE" id="PS50931"/>
    </source>
</evidence>
<dbReference type="CDD" id="cd08422">
    <property type="entry name" value="PBP2_CrgA_like"/>
    <property type="match status" value="1"/>
</dbReference>
<dbReference type="PANTHER" id="PTHR30537:SF35">
    <property type="entry name" value="TRANSCRIPTIONAL REGULATORY PROTEIN"/>
    <property type="match status" value="1"/>
</dbReference>
<dbReference type="RefSeq" id="WP_377390686.1">
    <property type="nucleotide sequence ID" value="NZ_JBHUIX010000012.1"/>
</dbReference>
<dbReference type="EMBL" id="JBHUIX010000012">
    <property type="protein sequence ID" value="MFD2174830.1"/>
    <property type="molecule type" value="Genomic_DNA"/>
</dbReference>
<gene>
    <name evidence="6" type="ORF">ACFSM0_12065</name>
</gene>
<dbReference type="Gene3D" id="1.10.10.10">
    <property type="entry name" value="Winged helix-like DNA-binding domain superfamily/Winged helix DNA-binding domain"/>
    <property type="match status" value="1"/>
</dbReference>
<evidence type="ECO:0000256" key="2">
    <source>
        <dbReference type="ARBA" id="ARBA00023015"/>
    </source>
</evidence>
<dbReference type="Pfam" id="PF00126">
    <property type="entry name" value="HTH_1"/>
    <property type="match status" value="1"/>
</dbReference>
<comment type="similarity">
    <text evidence="1">Belongs to the LysR transcriptional regulatory family.</text>
</comment>
<dbReference type="InterPro" id="IPR000847">
    <property type="entry name" value="LysR_HTH_N"/>
</dbReference>
<dbReference type="PANTHER" id="PTHR30537">
    <property type="entry name" value="HTH-TYPE TRANSCRIPTIONAL REGULATOR"/>
    <property type="match status" value="1"/>
</dbReference>
<name>A0ABW5AB57_9RHOB</name>
<dbReference type="Proteomes" id="UP001597413">
    <property type="component" value="Unassembled WGS sequence"/>
</dbReference>
<proteinExistence type="inferred from homology"/>
<dbReference type="PROSITE" id="PS50931">
    <property type="entry name" value="HTH_LYSR"/>
    <property type="match status" value="1"/>
</dbReference>
<accession>A0ABW5AB57</accession>
<dbReference type="InterPro" id="IPR036390">
    <property type="entry name" value="WH_DNA-bd_sf"/>
</dbReference>
<dbReference type="SUPFAM" id="SSF46785">
    <property type="entry name" value="Winged helix' DNA-binding domain"/>
    <property type="match status" value="1"/>
</dbReference>
<evidence type="ECO:0000256" key="4">
    <source>
        <dbReference type="ARBA" id="ARBA00023163"/>
    </source>
</evidence>
<keyword evidence="2" id="KW-0805">Transcription regulation</keyword>
<evidence type="ECO:0000313" key="6">
    <source>
        <dbReference type="EMBL" id="MFD2174830.1"/>
    </source>
</evidence>
<keyword evidence="3" id="KW-0238">DNA-binding</keyword>
<evidence type="ECO:0000256" key="3">
    <source>
        <dbReference type="ARBA" id="ARBA00023125"/>
    </source>
</evidence>
<feature type="domain" description="HTH lysR-type" evidence="5">
    <location>
        <begin position="1"/>
        <end position="61"/>
    </location>
</feature>
<keyword evidence="4" id="KW-0804">Transcription</keyword>
<dbReference type="InterPro" id="IPR036388">
    <property type="entry name" value="WH-like_DNA-bd_sf"/>
</dbReference>
<dbReference type="Pfam" id="PF03466">
    <property type="entry name" value="LysR_substrate"/>
    <property type="match status" value="1"/>
</dbReference>
<comment type="caution">
    <text evidence="6">The sequence shown here is derived from an EMBL/GenBank/DDBJ whole genome shotgun (WGS) entry which is preliminary data.</text>
</comment>
<organism evidence="6 7">
    <name type="scientific">Rhodobacter lacus</name>
    <dbReference type="NCBI Taxonomy" id="1641972"/>
    <lineage>
        <taxon>Bacteria</taxon>
        <taxon>Pseudomonadati</taxon>
        <taxon>Pseudomonadota</taxon>
        <taxon>Alphaproteobacteria</taxon>
        <taxon>Rhodobacterales</taxon>
        <taxon>Rhodobacter group</taxon>
        <taxon>Rhodobacter</taxon>
    </lineage>
</organism>
<keyword evidence="7" id="KW-1185">Reference proteome</keyword>
<protein>
    <submittedName>
        <fullName evidence="6">LysR family transcriptional regulator</fullName>
    </submittedName>
</protein>
<dbReference type="InterPro" id="IPR058163">
    <property type="entry name" value="LysR-type_TF_proteobact-type"/>
</dbReference>
<evidence type="ECO:0000256" key="1">
    <source>
        <dbReference type="ARBA" id="ARBA00009437"/>
    </source>
</evidence>
<dbReference type="SUPFAM" id="SSF53850">
    <property type="entry name" value="Periplasmic binding protein-like II"/>
    <property type="match status" value="1"/>
</dbReference>
<evidence type="ECO:0000313" key="7">
    <source>
        <dbReference type="Proteomes" id="UP001597413"/>
    </source>
</evidence>
<reference evidence="7" key="1">
    <citation type="journal article" date="2019" name="Int. J. Syst. Evol. Microbiol.">
        <title>The Global Catalogue of Microorganisms (GCM) 10K type strain sequencing project: providing services to taxonomists for standard genome sequencing and annotation.</title>
        <authorList>
            <consortium name="The Broad Institute Genomics Platform"/>
            <consortium name="The Broad Institute Genome Sequencing Center for Infectious Disease"/>
            <person name="Wu L."/>
            <person name="Ma J."/>
        </authorList>
    </citation>
    <scope>NUCLEOTIDE SEQUENCE [LARGE SCALE GENOMIC DNA]</scope>
    <source>
        <strain evidence="7">CCUG 55131</strain>
    </source>
</reference>